<dbReference type="InterPro" id="IPR003746">
    <property type="entry name" value="DUF167"/>
</dbReference>
<protein>
    <recommendedName>
        <fullName evidence="8">RING-type domain-containing protein</fullName>
    </recommendedName>
</protein>
<dbReference type="Pfam" id="PF14634">
    <property type="entry name" value="zf-RING_5"/>
    <property type="match status" value="1"/>
</dbReference>
<dbReference type="SUPFAM" id="SSF69786">
    <property type="entry name" value="YggU-like"/>
    <property type="match status" value="1"/>
</dbReference>
<feature type="compositionally biased region" description="Pro residues" evidence="7">
    <location>
        <begin position="295"/>
        <end position="307"/>
    </location>
</feature>
<dbReference type="GO" id="GO:0000795">
    <property type="term" value="C:synaptonemal complex"/>
    <property type="evidence" value="ECO:0007669"/>
    <property type="project" value="InterPro"/>
</dbReference>
<dbReference type="SMART" id="SM00184">
    <property type="entry name" value="RING"/>
    <property type="match status" value="1"/>
</dbReference>
<keyword evidence="2" id="KW-0479">Metal-binding</keyword>
<evidence type="ECO:0000313" key="9">
    <source>
        <dbReference type="EMBL" id="TPX43409.1"/>
    </source>
</evidence>
<keyword evidence="6" id="KW-0175">Coiled coil</keyword>
<evidence type="ECO:0000256" key="2">
    <source>
        <dbReference type="ARBA" id="ARBA00022723"/>
    </source>
</evidence>
<name>A0A507CW40_9FUNG</name>
<keyword evidence="10" id="KW-1185">Reference proteome</keyword>
<feature type="compositionally biased region" description="Low complexity" evidence="7">
    <location>
        <begin position="227"/>
        <end position="243"/>
    </location>
</feature>
<sequence length="581" mass="65709">MSTANSKSRAGDERESVDLAYDPDLEWLHCNKCTSFDHGSSTFYLSQCGHIICQSCLDTNQQRHGSSTSSNNRPGAAAKINAPNVHDQPDDDAALLEATCPVCGKLCALVVVGAENTSPEVERLFLPTARSLDEIAKIHKLQYGNAIKLIRALKAKVFKQTTLLEQVKPTLDQTRKKLQAKEAELLDLQHTMILLRAENEGLKEGRHPHQNGGDHRHPPADQILHHQQQQQYQQEQQQPQRLQSTSPRSGSGGSKTPNPPARISLRPPSRTDHIPPPNGYTAHTHQQLHHQQHPNPYPPPPPQPQPPHNQHYNQQPQNHPQYPRQPQQQYYQPEQPVMHTSLPPVAHYSPQPQSVTRQHLQRPQVVQEDYFDQQIEDEIIEERIASTLGYWQVPFQPIEKKTRKTDYNQCIAPYLRSNQDELESKRILKPYRPLYVDMYVWLMLANPQIRTITNRRFVMGKDKKASLPSSVAMRTAEIDVEPKSMTVLKDGGVKITVHVKPGAKITQVTDVTNDAVGISLAAQAREGEANQELIGFLSETLGVKKYERKHHDGLLAMGRIRRSGKSRIQSRPCGVSMTMYR</sequence>
<evidence type="ECO:0000256" key="3">
    <source>
        <dbReference type="ARBA" id="ARBA00022771"/>
    </source>
</evidence>
<keyword evidence="3" id="KW-0863">Zinc-finger</keyword>
<feature type="region of interest" description="Disordered" evidence="7">
    <location>
        <begin position="203"/>
        <end position="361"/>
    </location>
</feature>
<dbReference type="GO" id="GO:0007129">
    <property type="term" value="P:homologous chromosome pairing at meiosis"/>
    <property type="evidence" value="ECO:0007669"/>
    <property type="project" value="TreeGrafter"/>
</dbReference>
<dbReference type="GO" id="GO:0008270">
    <property type="term" value="F:zinc ion binding"/>
    <property type="evidence" value="ECO:0007669"/>
    <property type="project" value="UniProtKB-KW"/>
</dbReference>
<dbReference type="NCBIfam" id="TIGR00251">
    <property type="entry name" value="DUF167 family protein"/>
    <property type="match status" value="1"/>
</dbReference>
<feature type="domain" description="RING-type" evidence="8">
    <location>
        <begin position="30"/>
        <end position="103"/>
    </location>
</feature>
<dbReference type="Proteomes" id="UP000317494">
    <property type="component" value="Unassembled WGS sequence"/>
</dbReference>
<dbReference type="GO" id="GO:0016925">
    <property type="term" value="P:protein sumoylation"/>
    <property type="evidence" value="ECO:0007669"/>
    <property type="project" value="TreeGrafter"/>
</dbReference>
<gene>
    <name evidence="9" type="ORF">SeMB42_g04727</name>
</gene>
<dbReference type="InterPro" id="IPR001841">
    <property type="entry name" value="Znf_RING"/>
</dbReference>
<feature type="compositionally biased region" description="Basic and acidic residues" evidence="7">
    <location>
        <begin position="203"/>
        <end position="219"/>
    </location>
</feature>
<evidence type="ECO:0000256" key="5">
    <source>
        <dbReference type="ARBA" id="ARBA00023254"/>
    </source>
</evidence>
<proteinExistence type="inferred from homology"/>
<evidence type="ECO:0000313" key="10">
    <source>
        <dbReference type="Proteomes" id="UP000317494"/>
    </source>
</evidence>
<keyword evidence="4" id="KW-0862">Zinc</keyword>
<dbReference type="STRING" id="286115.A0A507CW40"/>
<evidence type="ECO:0000256" key="4">
    <source>
        <dbReference type="ARBA" id="ARBA00022833"/>
    </source>
</evidence>
<dbReference type="GO" id="GO:0007131">
    <property type="term" value="P:reciprocal meiotic recombination"/>
    <property type="evidence" value="ECO:0007669"/>
    <property type="project" value="InterPro"/>
</dbReference>
<evidence type="ECO:0000259" key="8">
    <source>
        <dbReference type="SMART" id="SM00184"/>
    </source>
</evidence>
<dbReference type="SMART" id="SM01152">
    <property type="entry name" value="DUF167"/>
    <property type="match status" value="1"/>
</dbReference>
<evidence type="ECO:0000256" key="7">
    <source>
        <dbReference type="SAM" id="MobiDB-lite"/>
    </source>
</evidence>
<evidence type="ECO:0000256" key="6">
    <source>
        <dbReference type="SAM" id="Coils"/>
    </source>
</evidence>
<dbReference type="PANTHER" id="PTHR22663">
    <property type="entry name" value="RING FINGER PROTEIN NARYA-RELATED"/>
    <property type="match status" value="1"/>
</dbReference>
<dbReference type="AlphaFoldDB" id="A0A507CW40"/>
<feature type="compositionally biased region" description="Low complexity" evidence="7">
    <location>
        <begin position="308"/>
        <end position="336"/>
    </location>
</feature>
<dbReference type="GO" id="GO:0019789">
    <property type="term" value="F:SUMO transferase activity"/>
    <property type="evidence" value="ECO:0007669"/>
    <property type="project" value="InterPro"/>
</dbReference>
<comment type="caution">
    <text evidence="9">The sequence shown here is derived from an EMBL/GenBank/DDBJ whole genome shotgun (WGS) entry which is preliminary data.</text>
</comment>
<reference evidence="9 10" key="1">
    <citation type="journal article" date="2019" name="Sci. Rep.">
        <title>Comparative genomics of chytrid fungi reveal insights into the obligate biotrophic and pathogenic lifestyle of Synchytrium endobioticum.</title>
        <authorList>
            <person name="van de Vossenberg B.T.L.H."/>
            <person name="Warris S."/>
            <person name="Nguyen H.D.T."/>
            <person name="van Gent-Pelzer M.P.E."/>
            <person name="Joly D.L."/>
            <person name="van de Geest H.C."/>
            <person name="Bonants P.J.M."/>
            <person name="Smith D.S."/>
            <person name="Levesque C.A."/>
            <person name="van der Lee T.A.J."/>
        </authorList>
    </citation>
    <scope>NUCLEOTIDE SEQUENCE [LARGE SCALE GENOMIC DNA]</scope>
    <source>
        <strain evidence="9 10">MB42</strain>
    </source>
</reference>
<dbReference type="PANTHER" id="PTHR22663:SF17">
    <property type="entry name" value="RING FINGER PROTEIN NARYA-RELATED"/>
    <property type="match status" value="1"/>
</dbReference>
<dbReference type="Gene3D" id="3.30.1200.10">
    <property type="entry name" value="YggU-like"/>
    <property type="match status" value="1"/>
</dbReference>
<dbReference type="VEuPathDB" id="FungiDB:SeMB42_g04727"/>
<evidence type="ECO:0000256" key="1">
    <source>
        <dbReference type="ARBA" id="ARBA00010364"/>
    </source>
</evidence>
<dbReference type="Pfam" id="PF02594">
    <property type="entry name" value="DUF167"/>
    <property type="match status" value="1"/>
</dbReference>
<organism evidence="9 10">
    <name type="scientific">Synchytrium endobioticum</name>
    <dbReference type="NCBI Taxonomy" id="286115"/>
    <lineage>
        <taxon>Eukaryota</taxon>
        <taxon>Fungi</taxon>
        <taxon>Fungi incertae sedis</taxon>
        <taxon>Chytridiomycota</taxon>
        <taxon>Chytridiomycota incertae sedis</taxon>
        <taxon>Chytridiomycetes</taxon>
        <taxon>Synchytriales</taxon>
        <taxon>Synchytriaceae</taxon>
        <taxon>Synchytrium</taxon>
    </lineage>
</organism>
<dbReference type="InterPro" id="IPR017907">
    <property type="entry name" value="Znf_RING_CS"/>
</dbReference>
<dbReference type="InterPro" id="IPR036591">
    <property type="entry name" value="YggU-like_sf"/>
</dbReference>
<dbReference type="PROSITE" id="PS00518">
    <property type="entry name" value="ZF_RING_1"/>
    <property type="match status" value="1"/>
</dbReference>
<comment type="similarity">
    <text evidence="1">Belongs to the UPF0235 family.</text>
</comment>
<feature type="coiled-coil region" evidence="6">
    <location>
        <begin position="171"/>
        <end position="198"/>
    </location>
</feature>
<keyword evidence="5" id="KW-0469">Meiosis</keyword>
<dbReference type="InterPro" id="IPR042123">
    <property type="entry name" value="Zip3/RNF212-like"/>
</dbReference>
<dbReference type="EMBL" id="QEAN01000200">
    <property type="protein sequence ID" value="TPX43409.1"/>
    <property type="molecule type" value="Genomic_DNA"/>
</dbReference>
<accession>A0A507CW40</accession>